<comment type="caution">
    <text evidence="8">The sequence shown here is derived from an EMBL/GenBank/DDBJ whole genome shotgun (WGS) entry which is preliminary data.</text>
</comment>
<keyword evidence="4" id="KW-0281">Fimbrium</keyword>
<protein>
    <submittedName>
        <fullName evidence="8">DUF4906 domain-containing protein</fullName>
    </submittedName>
</protein>
<feature type="domain" description="DUF4906" evidence="7">
    <location>
        <begin position="284"/>
        <end position="371"/>
    </location>
</feature>
<feature type="signal peptide" evidence="5">
    <location>
        <begin position="1"/>
        <end position="22"/>
    </location>
</feature>
<dbReference type="PROSITE" id="PS51257">
    <property type="entry name" value="PROKAR_LIPOPROTEIN"/>
    <property type="match status" value="1"/>
</dbReference>
<name>A0AA90VE78_9BACT</name>
<feature type="chain" id="PRO_5041693070" evidence="5">
    <location>
        <begin position="23"/>
        <end position="935"/>
    </location>
</feature>
<evidence type="ECO:0000313" key="8">
    <source>
        <dbReference type="EMBL" id="MQO08559.1"/>
    </source>
</evidence>
<reference evidence="9" key="1">
    <citation type="submission" date="2019-09" db="EMBL/GenBank/DDBJ databases">
        <title>Distinct polysaccharide growth profiles of human intestinal Prevotella copri isolates.</title>
        <authorList>
            <person name="Fehlner-Peach H."/>
            <person name="Magnabosco C."/>
            <person name="Raghavan V."/>
            <person name="Scher J.U."/>
            <person name="Tett A."/>
            <person name="Cox L.M."/>
            <person name="Gottsegen C."/>
            <person name="Watters A."/>
            <person name="Wiltshire- Gordon J.D."/>
            <person name="Segata N."/>
            <person name="Bonneau R."/>
            <person name="Littman D.R."/>
        </authorList>
    </citation>
    <scope>NUCLEOTIDE SEQUENCE [LARGE SCALE GENOMIC DNA]</scope>
    <source>
        <strain evidence="9">iA624</strain>
    </source>
</reference>
<evidence type="ECO:0000259" key="7">
    <source>
        <dbReference type="Pfam" id="PF16249"/>
    </source>
</evidence>
<keyword evidence="3 5" id="KW-0732">Signal</keyword>
<comment type="subcellular location">
    <subcellularLocation>
        <location evidence="1">Fimbrium</location>
    </subcellularLocation>
</comment>
<organism evidence="8 9">
    <name type="scientific">Segatella copri</name>
    <dbReference type="NCBI Taxonomy" id="165179"/>
    <lineage>
        <taxon>Bacteria</taxon>
        <taxon>Pseudomonadati</taxon>
        <taxon>Bacteroidota</taxon>
        <taxon>Bacteroidia</taxon>
        <taxon>Bacteroidales</taxon>
        <taxon>Prevotellaceae</taxon>
        <taxon>Segatella</taxon>
    </lineage>
</organism>
<evidence type="ECO:0000313" key="9">
    <source>
        <dbReference type="Proteomes" id="UP000405805"/>
    </source>
</evidence>
<sequence>MKKVMKLAYLLMGVALLLSSCSEDIFQGGSESNEDVTISLAYSDVSPRDIVVNSRATEAEERHLNNLYIYIFDGNGNLKGYKGIEGEVNLNQSTSSTTKAEITDIKTRSGESYIYAVANISSTGLYPVETINGTVAANKLPINLNEEKARAGEYDFTLDQLKALTFKRNNTSIDITSAFLMSGAVQNGNLVNITTAGKIASGDNAIRLSRIVSKVKFTIKAANTTGVTRSFKLDTYDIMNIAVDGSLVGKIDGNNRNKTTNVNNNIGNTVRPNDVENDAQFFEVYLPENLQDAVHNVTTQAAREDDSQSIPKEFTNAPAKGTYVVLKGKYEETKNGTTRSADVTYYVHLGDCTKDKNNYDVERNCKYTYNITVAGVDKIIVEAKKESGADQPGAEGVVLEYGATGKNMTLDSHYEYMVMRFYQEDIQALRKAGKGYFYQVYALGNHTDVINVGATTVGKDNGVDTSWIQFAIKCSRDESSSKYSTDKTSRGTACSYPGTKYASDLYTVDRFLKYLYDNAESSIWTKSDSKGKYIDATCFISENYYKNLTWNQYVNDVDKRAFYVANEVKTSNDGRSVFAKTQYGLTQYNIQTFYDRSKAGSITAYGCETINDEEGKDFTVKGKGSQTSSYGRDTWNGHTNMLADINKESDTWKTLKDNSSLIKACMSRNRDLNGDGKISDDEIRWYAPTISQYIGIWIGEEIMSGESKLFNKKTSTLSTSNDPGCRMLYYSSTYNENTYFSEEGLATNHNNSAYPPKLVRCLRNLKSNDMGYNRTPAKYYTYESSVVTLNNVDEKALNTSGEQGELNAHTERSALNKPAKKFKISNEKYYGEGYTDRWGNWHLTGIAPTQEHVVDGTFKCYNNYEEGDKKWRVPNQRELSVMFLVDKDKITNTYCRTIFSNTNFRKSWTYNSNIFTMDVNKWNATGSVRCIKAQK</sequence>
<dbReference type="InterPro" id="IPR018247">
    <property type="entry name" value="EF_Hand_1_Ca_BS"/>
</dbReference>
<gene>
    <name evidence="8" type="ORF">F7D57_02230</name>
</gene>
<evidence type="ECO:0000256" key="2">
    <source>
        <dbReference type="ARBA" id="ARBA00006011"/>
    </source>
</evidence>
<evidence type="ECO:0000259" key="6">
    <source>
        <dbReference type="Pfam" id="PF06321"/>
    </source>
</evidence>
<feature type="domain" description="Major fimbrial subunit protein N-terminal" evidence="6">
    <location>
        <begin position="38"/>
        <end position="195"/>
    </location>
</feature>
<dbReference type="EMBL" id="VZBP01000040">
    <property type="protein sequence ID" value="MQO08559.1"/>
    <property type="molecule type" value="Genomic_DNA"/>
</dbReference>
<comment type="similarity">
    <text evidence="2">Belongs to the bacteroidetes fimbrillin superfamily. FimA/Mfa1 family.</text>
</comment>
<evidence type="ECO:0000256" key="5">
    <source>
        <dbReference type="SAM" id="SignalP"/>
    </source>
</evidence>
<dbReference type="Gene3D" id="2.60.40.2580">
    <property type="match status" value="1"/>
</dbReference>
<dbReference type="PROSITE" id="PS00018">
    <property type="entry name" value="EF_HAND_1"/>
    <property type="match status" value="1"/>
</dbReference>
<proteinExistence type="inferred from homology"/>
<dbReference type="Pfam" id="PF06321">
    <property type="entry name" value="P_gingi_FimA"/>
    <property type="match status" value="1"/>
</dbReference>
<evidence type="ECO:0000256" key="3">
    <source>
        <dbReference type="ARBA" id="ARBA00022729"/>
    </source>
</evidence>
<evidence type="ECO:0000256" key="4">
    <source>
        <dbReference type="ARBA" id="ARBA00023263"/>
    </source>
</evidence>
<accession>A0AA90VE78</accession>
<dbReference type="GO" id="GO:0009289">
    <property type="term" value="C:pilus"/>
    <property type="evidence" value="ECO:0007669"/>
    <property type="project" value="UniProtKB-SubCell"/>
</dbReference>
<dbReference type="Pfam" id="PF16249">
    <property type="entry name" value="DUF4906"/>
    <property type="match status" value="1"/>
</dbReference>
<dbReference type="InterPro" id="IPR029141">
    <property type="entry name" value="FimA_N"/>
</dbReference>
<evidence type="ECO:0000256" key="1">
    <source>
        <dbReference type="ARBA" id="ARBA00004561"/>
    </source>
</evidence>
<dbReference type="InterPro" id="IPR032594">
    <property type="entry name" value="DUF4906"/>
</dbReference>
<dbReference type="Proteomes" id="UP000405805">
    <property type="component" value="Unassembled WGS sequence"/>
</dbReference>
<dbReference type="AlphaFoldDB" id="A0AA90VE78"/>